<dbReference type="KEGG" id="egr:104448461"/>
<dbReference type="eggNOG" id="ENOG502S52A">
    <property type="taxonomic scope" value="Eukaryota"/>
</dbReference>
<evidence type="ECO:0000256" key="1">
    <source>
        <dbReference type="ARBA" id="ARBA00006010"/>
    </source>
</evidence>
<proteinExistence type="inferred from homology"/>
<reference evidence="4" key="1">
    <citation type="submission" date="2013-07" db="EMBL/GenBank/DDBJ databases">
        <title>The genome of Eucalyptus grandis.</title>
        <authorList>
            <person name="Schmutz J."/>
            <person name="Hayes R."/>
            <person name="Myburg A."/>
            <person name="Tuskan G."/>
            <person name="Grattapaglia D."/>
            <person name="Rokhsar D.S."/>
        </authorList>
    </citation>
    <scope>NUCLEOTIDE SEQUENCE</scope>
    <source>
        <tissue evidence="4">Leaf extractions</tissue>
    </source>
</reference>
<feature type="signal peptide" evidence="3">
    <location>
        <begin position="1"/>
        <end position="30"/>
    </location>
</feature>
<dbReference type="EMBL" id="KK198758">
    <property type="protein sequence ID" value="KCW67364.1"/>
    <property type="molecule type" value="Genomic_DNA"/>
</dbReference>
<evidence type="ECO:0000256" key="3">
    <source>
        <dbReference type="SAM" id="SignalP"/>
    </source>
</evidence>
<dbReference type="OrthoDB" id="2013942at2759"/>
<protein>
    <submittedName>
        <fullName evidence="4">Uncharacterized protein</fullName>
    </submittedName>
</protein>
<evidence type="ECO:0000256" key="2">
    <source>
        <dbReference type="ARBA" id="ARBA00022729"/>
    </source>
</evidence>
<gene>
    <name evidence="4" type="ORF">EUGRSUZ_F01147</name>
</gene>
<dbReference type="InParanoid" id="A0A059BMV9"/>
<sequence length="153" mass="16479">MASVLINLTTILSLTLPLILIFARPHVALSTDPTEDDDSFYVLDEPLPNLRSRSRFLASIIKKGTHCDPVNDNVCNGISANNGTSLLYCCKTHCRNVLGDRNNCGACSQKCNLGELCCNGTCINIAYSTDNCGKCNNKCSPGQTCQYGTCGYA</sequence>
<evidence type="ECO:0000313" key="4">
    <source>
        <dbReference type="EMBL" id="KCW67364.1"/>
    </source>
</evidence>
<dbReference type="Gramene" id="KCW67364">
    <property type="protein sequence ID" value="KCW67364"/>
    <property type="gene ID" value="EUGRSUZ_F01147"/>
</dbReference>
<accession>A0A059BMV9</accession>
<dbReference type="AlphaFoldDB" id="A0A059BMV9"/>
<feature type="chain" id="PRO_5001573667" evidence="3">
    <location>
        <begin position="31"/>
        <end position="153"/>
    </location>
</feature>
<name>A0A059BMV9_EUCGR</name>
<dbReference type="STRING" id="71139.A0A059BMV9"/>
<dbReference type="Pfam" id="PF04885">
    <property type="entry name" value="Stig1"/>
    <property type="match status" value="1"/>
</dbReference>
<dbReference type="OMA" id="HCCKTHC"/>
<comment type="similarity">
    <text evidence="1">Belongs to the STIG1 family.</text>
</comment>
<organism evidence="4">
    <name type="scientific">Eucalyptus grandis</name>
    <name type="common">Flooded gum</name>
    <dbReference type="NCBI Taxonomy" id="71139"/>
    <lineage>
        <taxon>Eukaryota</taxon>
        <taxon>Viridiplantae</taxon>
        <taxon>Streptophyta</taxon>
        <taxon>Embryophyta</taxon>
        <taxon>Tracheophyta</taxon>
        <taxon>Spermatophyta</taxon>
        <taxon>Magnoliopsida</taxon>
        <taxon>eudicotyledons</taxon>
        <taxon>Gunneridae</taxon>
        <taxon>Pentapetalae</taxon>
        <taxon>rosids</taxon>
        <taxon>malvids</taxon>
        <taxon>Myrtales</taxon>
        <taxon>Myrtaceae</taxon>
        <taxon>Myrtoideae</taxon>
        <taxon>Eucalypteae</taxon>
        <taxon>Eucalyptus</taxon>
    </lineage>
</organism>
<dbReference type="PANTHER" id="PTHR33227:SF6">
    <property type="entry name" value="PROTEIN GRIM REAPER"/>
    <property type="match status" value="1"/>
</dbReference>
<keyword evidence="2 3" id="KW-0732">Signal</keyword>
<dbReference type="InterPro" id="IPR006969">
    <property type="entry name" value="Stig-like"/>
</dbReference>
<dbReference type="PANTHER" id="PTHR33227">
    <property type="entry name" value="STIGMA-SPECIFIC STIG1-LIKE PROTEIN 3"/>
    <property type="match status" value="1"/>
</dbReference>